<keyword evidence="1" id="KW-0808">Transferase</keyword>
<dbReference type="PANTHER" id="PTHR10584">
    <property type="entry name" value="SUGAR KINASE"/>
    <property type="match status" value="1"/>
</dbReference>
<dbReference type="PANTHER" id="PTHR10584:SF166">
    <property type="entry name" value="RIBOKINASE"/>
    <property type="match status" value="1"/>
</dbReference>
<evidence type="ECO:0000313" key="5">
    <source>
        <dbReference type="Proteomes" id="UP000002027"/>
    </source>
</evidence>
<reference evidence="4 5" key="2">
    <citation type="journal article" date="2010" name="Stand. Genomic Sci.">
        <title>Complete genome sequence of Desulfohalobium retbaense type strain (HR(100)).</title>
        <authorList>
            <person name="Spring S."/>
            <person name="Nolan M."/>
            <person name="Lapidus A."/>
            <person name="Glavina Del Rio T."/>
            <person name="Copeland A."/>
            <person name="Tice H."/>
            <person name="Cheng J.F."/>
            <person name="Lucas S."/>
            <person name="Land M."/>
            <person name="Chen F."/>
            <person name="Bruce D."/>
            <person name="Goodwin L."/>
            <person name="Pitluck S."/>
            <person name="Ivanova N."/>
            <person name="Mavromatis K."/>
            <person name="Mikhailova N."/>
            <person name="Pati A."/>
            <person name="Chen A."/>
            <person name="Palaniappan K."/>
            <person name="Hauser L."/>
            <person name="Chang Y.J."/>
            <person name="Jeffries C.D."/>
            <person name="Munk C."/>
            <person name="Kiss H."/>
            <person name="Chain P."/>
            <person name="Han C."/>
            <person name="Brettin T."/>
            <person name="Detter J.C."/>
            <person name="Schuler E."/>
            <person name="Goker M."/>
            <person name="Rohde M."/>
            <person name="Bristow J."/>
            <person name="Eisen J.A."/>
            <person name="Markowitz V."/>
            <person name="Hugenholtz P."/>
            <person name="Kyrpides N.C."/>
            <person name="Klenk H.P."/>
        </authorList>
    </citation>
    <scope>NUCLEOTIDE SEQUENCE [LARGE SCALE GENOMIC DNA]</scope>
    <source>
        <strain evidence="5">ATCC 49802 / DSM 20745 / S 6022</strain>
    </source>
</reference>
<dbReference type="HOGENOM" id="CLU_065902_1_0_0"/>
<protein>
    <submittedName>
        <fullName evidence="4">PfkB domain protein</fullName>
    </submittedName>
</protein>
<sequence>MAAQQTPDYLAIGHVTVDRNPNGSVSLGGTALYAALTAARFGLRAAILTRGNFTQHGPEITEALARFAAEIDIIVQAAAAPTVFTNVIVAGRRQQTVHSWAGPIDLTGLPPAWRSAGVIHLAPVAQEIDARQAGRLSPDYFGATPQGWMRQWQTSRQHRVSLQPLRLPDEILGRLDAIVVNSEEHTLARDALNTVGARGIAVVTRGAEGAQVVDRGRVIDVPAYPVPTVEDIGAGDVFAATLFLLRAEHEPTTVAARMAAAAAALRVQGHGPDAVPTREAVQEFLARAERRPARPRRR</sequence>
<evidence type="ECO:0000256" key="1">
    <source>
        <dbReference type="ARBA" id="ARBA00022679"/>
    </source>
</evidence>
<dbReference type="Proteomes" id="UP000002027">
    <property type="component" value="Chromosome 1"/>
</dbReference>
<dbReference type="STRING" id="479434.Sthe_0168"/>
<dbReference type="InterPro" id="IPR029056">
    <property type="entry name" value="Ribokinase-like"/>
</dbReference>
<dbReference type="GO" id="GO:0016301">
    <property type="term" value="F:kinase activity"/>
    <property type="evidence" value="ECO:0007669"/>
    <property type="project" value="UniProtKB-KW"/>
</dbReference>
<dbReference type="RefSeq" id="WP_012870655.1">
    <property type="nucleotide sequence ID" value="NC_013523.1"/>
</dbReference>
<evidence type="ECO:0000256" key="2">
    <source>
        <dbReference type="ARBA" id="ARBA00022777"/>
    </source>
</evidence>
<organism evidence="4 5">
    <name type="scientific">Sphaerobacter thermophilus (strain ATCC 49802 / DSM 20745 / KCCM 41009 / NCIMB 13125 / S 6022)</name>
    <dbReference type="NCBI Taxonomy" id="479434"/>
    <lineage>
        <taxon>Bacteria</taxon>
        <taxon>Pseudomonadati</taxon>
        <taxon>Thermomicrobiota</taxon>
        <taxon>Thermomicrobia</taxon>
        <taxon>Sphaerobacterales</taxon>
        <taxon>Sphaerobacterineae</taxon>
        <taxon>Sphaerobacteraceae</taxon>
        <taxon>Sphaerobacter</taxon>
    </lineage>
</organism>
<feature type="domain" description="Carbohydrate kinase PfkB" evidence="3">
    <location>
        <begin position="182"/>
        <end position="274"/>
    </location>
</feature>
<dbReference type="GO" id="GO:0005829">
    <property type="term" value="C:cytosol"/>
    <property type="evidence" value="ECO:0007669"/>
    <property type="project" value="TreeGrafter"/>
</dbReference>
<name>D1C669_SPHTD</name>
<dbReference type="Gene3D" id="3.40.1190.20">
    <property type="match status" value="1"/>
</dbReference>
<dbReference type="KEGG" id="sti:Sthe_0168"/>
<keyword evidence="5" id="KW-1185">Reference proteome</keyword>
<dbReference type="InParanoid" id="D1C669"/>
<accession>D1C669</accession>
<keyword evidence="2" id="KW-0418">Kinase</keyword>
<dbReference type="OrthoDB" id="9776822at2"/>
<dbReference type="InterPro" id="IPR011611">
    <property type="entry name" value="PfkB_dom"/>
</dbReference>
<reference evidence="5" key="1">
    <citation type="submission" date="2009-11" db="EMBL/GenBank/DDBJ databases">
        <title>The complete chromosome 1 of Sphaerobacter thermophilus DSM 20745.</title>
        <authorList>
            <person name="Lucas S."/>
            <person name="Copeland A."/>
            <person name="Lapidus A."/>
            <person name="Glavina del Rio T."/>
            <person name="Dalin E."/>
            <person name="Tice H."/>
            <person name="Bruce D."/>
            <person name="Goodwin L."/>
            <person name="Pitluck S."/>
            <person name="Kyrpides N."/>
            <person name="Mavromatis K."/>
            <person name="Ivanova N."/>
            <person name="Mikhailova N."/>
            <person name="LaButti K.M."/>
            <person name="Clum A."/>
            <person name="Sun H.I."/>
            <person name="Brettin T."/>
            <person name="Detter J.C."/>
            <person name="Han C."/>
            <person name="Larimer F."/>
            <person name="Land M."/>
            <person name="Hauser L."/>
            <person name="Markowitz V."/>
            <person name="Cheng J.F."/>
            <person name="Hugenholtz P."/>
            <person name="Woyke T."/>
            <person name="Wu D."/>
            <person name="Steenblock K."/>
            <person name="Schneider S."/>
            <person name="Pukall R."/>
            <person name="Goeker M."/>
            <person name="Klenk H.P."/>
            <person name="Eisen J.A."/>
        </authorList>
    </citation>
    <scope>NUCLEOTIDE SEQUENCE [LARGE SCALE GENOMIC DNA]</scope>
    <source>
        <strain evidence="5">ATCC 49802 / DSM 20745 / S 6022</strain>
    </source>
</reference>
<dbReference type="EMBL" id="CP001823">
    <property type="protein sequence ID" value="ACZ37607.1"/>
    <property type="molecule type" value="Genomic_DNA"/>
</dbReference>
<dbReference type="SUPFAM" id="SSF53613">
    <property type="entry name" value="Ribokinase-like"/>
    <property type="match status" value="1"/>
</dbReference>
<dbReference type="AlphaFoldDB" id="D1C669"/>
<proteinExistence type="predicted"/>
<evidence type="ECO:0000259" key="3">
    <source>
        <dbReference type="Pfam" id="PF00294"/>
    </source>
</evidence>
<evidence type="ECO:0000313" key="4">
    <source>
        <dbReference type="EMBL" id="ACZ37607.1"/>
    </source>
</evidence>
<gene>
    <name evidence="4" type="ordered locus">Sthe_0168</name>
</gene>
<dbReference type="Pfam" id="PF00294">
    <property type="entry name" value="PfkB"/>
    <property type="match status" value="1"/>
</dbReference>
<dbReference type="eggNOG" id="COG0524">
    <property type="taxonomic scope" value="Bacteria"/>
</dbReference>